<dbReference type="Proteomes" id="UP001295423">
    <property type="component" value="Unassembled WGS sequence"/>
</dbReference>
<evidence type="ECO:0000313" key="2">
    <source>
        <dbReference type="Proteomes" id="UP001295423"/>
    </source>
</evidence>
<proteinExistence type="predicted"/>
<sequence>MPSLNWSHAENCSSDPQPETGVCTFMGTLKTGLPGEDKSTSEARVARIKTALDMMRKHGYRCQLPPKGWTSVLLNSEPKKDPKEEEIRFLEENCRPIEVLDKASDAVVFVVAHNVGWVYIRCNTQEAEEFVDDYLWALKHYEFGLVRHEEKRRLVNSSRGISLVSCTGGTGSSVGTLFELQDGSGKTIAKALCAYRNAEMGNPGPTIELFEVFRGFRRKGFGKLLLEHVTEFFELIFCDEQDFAEPVNFNVCNCTNSHAAMWFMRQGFQNWDGMGEELGKYLGY</sequence>
<gene>
    <name evidence="1" type="ORF">CYCCA115_LOCUS5318</name>
</gene>
<accession>A0AAD2FK24</accession>
<name>A0AAD2FK24_9STRA</name>
<keyword evidence="2" id="KW-1185">Reference proteome</keyword>
<reference evidence="1" key="1">
    <citation type="submission" date="2023-08" db="EMBL/GenBank/DDBJ databases">
        <authorList>
            <person name="Audoor S."/>
            <person name="Bilcke G."/>
        </authorList>
    </citation>
    <scope>NUCLEOTIDE SEQUENCE</scope>
</reference>
<organism evidence="1 2">
    <name type="scientific">Cylindrotheca closterium</name>
    <dbReference type="NCBI Taxonomy" id="2856"/>
    <lineage>
        <taxon>Eukaryota</taxon>
        <taxon>Sar</taxon>
        <taxon>Stramenopiles</taxon>
        <taxon>Ochrophyta</taxon>
        <taxon>Bacillariophyta</taxon>
        <taxon>Bacillariophyceae</taxon>
        <taxon>Bacillariophycidae</taxon>
        <taxon>Bacillariales</taxon>
        <taxon>Bacillariaceae</taxon>
        <taxon>Cylindrotheca</taxon>
    </lineage>
</organism>
<dbReference type="AlphaFoldDB" id="A0AAD2FK24"/>
<comment type="caution">
    <text evidence="1">The sequence shown here is derived from an EMBL/GenBank/DDBJ whole genome shotgun (WGS) entry which is preliminary data.</text>
</comment>
<protein>
    <submittedName>
        <fullName evidence="1">Uncharacterized protein</fullName>
    </submittedName>
</protein>
<evidence type="ECO:0000313" key="1">
    <source>
        <dbReference type="EMBL" id="CAJ1936690.1"/>
    </source>
</evidence>
<dbReference type="EMBL" id="CAKOGP040000557">
    <property type="protein sequence ID" value="CAJ1936690.1"/>
    <property type="molecule type" value="Genomic_DNA"/>
</dbReference>